<keyword evidence="4 5" id="KW-0472">Membrane</keyword>
<dbReference type="GO" id="GO:0008610">
    <property type="term" value="P:lipid biosynthetic process"/>
    <property type="evidence" value="ECO:0007669"/>
    <property type="project" value="InterPro"/>
</dbReference>
<dbReference type="GO" id="GO:0016020">
    <property type="term" value="C:membrane"/>
    <property type="evidence" value="ECO:0007669"/>
    <property type="project" value="UniProtKB-SubCell"/>
</dbReference>
<comment type="caution">
    <text evidence="7">The sequence shown here is derived from an EMBL/GenBank/DDBJ whole genome shotgun (WGS) entry which is preliminary data.</text>
</comment>
<dbReference type="PANTHER" id="PTHR11863">
    <property type="entry name" value="STEROL DESATURASE"/>
    <property type="match status" value="1"/>
</dbReference>
<feature type="transmembrane region" description="Helical" evidence="5">
    <location>
        <begin position="144"/>
        <end position="164"/>
    </location>
</feature>
<dbReference type="Proteomes" id="UP000307541">
    <property type="component" value="Unassembled WGS sequence"/>
</dbReference>
<gene>
    <name evidence="7" type="ORF">D8779_17685</name>
</gene>
<evidence type="ECO:0000313" key="7">
    <source>
        <dbReference type="EMBL" id="TIH07176.1"/>
    </source>
</evidence>
<keyword evidence="2 5" id="KW-0812">Transmembrane</keyword>
<protein>
    <submittedName>
        <fullName evidence="7">Fatty acid hydroxylase family protein</fullName>
    </submittedName>
</protein>
<keyword evidence="3 5" id="KW-1133">Transmembrane helix</keyword>
<feature type="transmembrane region" description="Helical" evidence="5">
    <location>
        <begin position="232"/>
        <end position="251"/>
    </location>
</feature>
<accession>A0A4T1ZW89</accession>
<dbReference type="GO" id="GO:0005506">
    <property type="term" value="F:iron ion binding"/>
    <property type="evidence" value="ECO:0007669"/>
    <property type="project" value="InterPro"/>
</dbReference>
<dbReference type="OrthoDB" id="9770329at2"/>
<feature type="domain" description="Fatty acid hydroxylase" evidence="6">
    <location>
        <begin position="157"/>
        <end position="302"/>
    </location>
</feature>
<name>A0A4T1ZW89_9PSED</name>
<dbReference type="EMBL" id="RFLV01000004">
    <property type="protein sequence ID" value="TIH07176.1"/>
    <property type="molecule type" value="Genomic_DNA"/>
</dbReference>
<feature type="transmembrane region" description="Helical" evidence="5">
    <location>
        <begin position="105"/>
        <end position="124"/>
    </location>
</feature>
<sequence>MIDYFLLWPPLLLRGWGVEEWLLVCEPLSALLNAVLKQIKGLFDLNGRIGVFFLSLSYIVAYLLYRRQRRLGQTDACSFWQFIGGSRVHLHPSALLDYRYYFVRVLLKLLLIVPVIGLVDPYVLRSADYQAFFSHLWGARPQLGENLGLSLLFGLGVFLINDFASYWTHRAFHTPWLWAFHKVHHVAPVLVPLTASRVHVIEKIADSLFTTLLLGAYAGGFWYLCGGEISRYTLFGVTYLVFIFNCLAANLRHSHVWLSFGSRWEHLINSPAQHQIHHSAAPHHYHKNFGTNLSVWDWMFGTLYTTTAEPERLTFGTAEQDAHRYLTLYSLILLPFIDTTRKLLAIRRARIPG</sequence>
<evidence type="ECO:0000256" key="5">
    <source>
        <dbReference type="SAM" id="Phobius"/>
    </source>
</evidence>
<reference evidence="7 8" key="1">
    <citation type="submission" date="2018-10" db="EMBL/GenBank/DDBJ databases">
        <title>Pseudomonas leptonychotis sp. nov., isolated from Weddell seals in Antarctica.</title>
        <authorList>
            <person name="Novakova D."/>
            <person name="Svec P."/>
            <person name="Kralova S."/>
            <person name="Kristofova L."/>
            <person name="Zeman M."/>
            <person name="Pantucek R."/>
            <person name="Maslanova I."/>
            <person name="Sedlacek I."/>
        </authorList>
    </citation>
    <scope>NUCLEOTIDE SEQUENCE [LARGE SCALE GENOMIC DNA]</scope>
    <source>
        <strain evidence="7 8">CCM 8849</strain>
    </source>
</reference>
<dbReference type="InterPro" id="IPR006694">
    <property type="entry name" value="Fatty_acid_hydroxylase"/>
</dbReference>
<keyword evidence="8" id="KW-1185">Reference proteome</keyword>
<dbReference type="Pfam" id="PF04116">
    <property type="entry name" value="FA_hydroxylase"/>
    <property type="match status" value="1"/>
</dbReference>
<organism evidence="7 8">
    <name type="scientific">Pseudomonas leptonychotis</name>
    <dbReference type="NCBI Taxonomy" id="2448482"/>
    <lineage>
        <taxon>Bacteria</taxon>
        <taxon>Pseudomonadati</taxon>
        <taxon>Pseudomonadota</taxon>
        <taxon>Gammaproteobacteria</taxon>
        <taxon>Pseudomonadales</taxon>
        <taxon>Pseudomonadaceae</taxon>
        <taxon>Pseudomonas</taxon>
    </lineage>
</organism>
<evidence type="ECO:0000256" key="3">
    <source>
        <dbReference type="ARBA" id="ARBA00022989"/>
    </source>
</evidence>
<evidence type="ECO:0000256" key="1">
    <source>
        <dbReference type="ARBA" id="ARBA00004370"/>
    </source>
</evidence>
<evidence type="ECO:0000256" key="2">
    <source>
        <dbReference type="ARBA" id="ARBA00022692"/>
    </source>
</evidence>
<feature type="transmembrane region" description="Helical" evidence="5">
    <location>
        <begin position="207"/>
        <end position="225"/>
    </location>
</feature>
<evidence type="ECO:0000313" key="8">
    <source>
        <dbReference type="Proteomes" id="UP000307541"/>
    </source>
</evidence>
<proteinExistence type="predicted"/>
<feature type="transmembrane region" description="Helical" evidence="5">
    <location>
        <begin position="45"/>
        <end position="65"/>
    </location>
</feature>
<comment type="subcellular location">
    <subcellularLocation>
        <location evidence="1">Membrane</location>
    </subcellularLocation>
</comment>
<evidence type="ECO:0000256" key="4">
    <source>
        <dbReference type="ARBA" id="ARBA00023136"/>
    </source>
</evidence>
<evidence type="ECO:0000259" key="6">
    <source>
        <dbReference type="Pfam" id="PF04116"/>
    </source>
</evidence>
<dbReference type="AlphaFoldDB" id="A0A4T1ZW89"/>
<dbReference type="InterPro" id="IPR050307">
    <property type="entry name" value="Sterol_Desaturase_Related"/>
</dbReference>
<dbReference type="GO" id="GO:0016491">
    <property type="term" value="F:oxidoreductase activity"/>
    <property type="evidence" value="ECO:0007669"/>
    <property type="project" value="InterPro"/>
</dbReference>